<dbReference type="EMBL" id="CABM01000031">
    <property type="protein sequence ID" value="CBH96805.1"/>
    <property type="molecule type" value="Genomic_DNA"/>
</dbReference>
<evidence type="ECO:0000256" key="1">
    <source>
        <dbReference type="SAM" id="MobiDB-lite"/>
    </source>
</evidence>
<accession>E6PPF3</accession>
<feature type="compositionally biased region" description="Basic residues" evidence="1">
    <location>
        <begin position="47"/>
        <end position="63"/>
    </location>
</feature>
<protein>
    <submittedName>
        <fullName evidence="2">Uncharacterized protein</fullName>
    </submittedName>
</protein>
<comment type="caution">
    <text evidence="2">The sequence shown here is derived from an EMBL/GenBank/DDBJ whole genome shotgun (WGS) entry which is preliminary data.</text>
</comment>
<proteinExistence type="predicted"/>
<feature type="region of interest" description="Disordered" evidence="1">
    <location>
        <begin position="44"/>
        <end position="63"/>
    </location>
</feature>
<sequence length="63" mass="7060">MHGGRAAFSWGCHACVAGFRGRVPSIVGAMLTLPHSIEMQIHERYRNPKSRHGSHRHRAERTG</sequence>
<name>E6PPF3_9ZZZZ</name>
<dbReference type="AlphaFoldDB" id="E6PPF3"/>
<gene>
    <name evidence="2" type="ORF">CARN2_2521</name>
</gene>
<organism evidence="2">
    <name type="scientific">mine drainage metagenome</name>
    <dbReference type="NCBI Taxonomy" id="410659"/>
    <lineage>
        <taxon>unclassified sequences</taxon>
        <taxon>metagenomes</taxon>
        <taxon>ecological metagenomes</taxon>
    </lineage>
</organism>
<reference evidence="2" key="1">
    <citation type="submission" date="2009-10" db="EMBL/GenBank/DDBJ databases">
        <title>Diversity of trophic interactions inside an arsenic-rich microbial ecosystem.</title>
        <authorList>
            <person name="Bertin P.N."/>
            <person name="Heinrich-Salmeron A."/>
            <person name="Pelletier E."/>
            <person name="Goulhen-Chollet F."/>
            <person name="Arsene-Ploetze F."/>
            <person name="Gallien S."/>
            <person name="Calteau A."/>
            <person name="Vallenet D."/>
            <person name="Casiot C."/>
            <person name="Chane-Woon-Ming B."/>
            <person name="Giloteaux L."/>
            <person name="Barakat M."/>
            <person name="Bonnefoy V."/>
            <person name="Bruneel O."/>
            <person name="Chandler M."/>
            <person name="Cleiss J."/>
            <person name="Duran R."/>
            <person name="Elbaz-Poulichet F."/>
            <person name="Fonknechten N."/>
            <person name="Lauga B."/>
            <person name="Mornico D."/>
            <person name="Ortet P."/>
            <person name="Schaeffer C."/>
            <person name="Siguier P."/>
            <person name="Alexander Thil Smith A."/>
            <person name="Van Dorsselaer A."/>
            <person name="Weissenbach J."/>
            <person name="Medigue C."/>
            <person name="Le Paslier D."/>
        </authorList>
    </citation>
    <scope>NUCLEOTIDE SEQUENCE</scope>
</reference>
<evidence type="ECO:0000313" key="2">
    <source>
        <dbReference type="EMBL" id="CBH96805.1"/>
    </source>
</evidence>